<comment type="caution">
    <text evidence="1">The sequence shown here is derived from an EMBL/GenBank/DDBJ whole genome shotgun (WGS) entry which is preliminary data.</text>
</comment>
<sequence length="353" mass="39028">MASYKVIKQGKYPRVQASDVCAVQSRDSKARFVTCDCKIAHGAVQCYERFDQMFEKDENGLRRCRFLRADSSVCDRTFKSPGDMARHEVTHRNNAQFGCSQCDKRFKQQSHLNDHIMGVHGEDGNCSCPYCHRQFNNPRRRADHFAKTPACKAQQDKIQRGPREVVKRKRDAQDPASRNAVRQDAASSRDVVDEWQPQYTALAEYLELQTPSGAAPSQALTNGGDVGFPPAPPSRQLLASFSGADCGFLGYLFQPNDSILTPSPDVSTYPQPPSDGMGGYLQTSGPYFQFFPVQYNEVATQQTSLEGIGMAQTTVMSAAPQLSAFEASNVGEQDLGTDVFFEAGYRGIPLGSF</sequence>
<gene>
    <name evidence="1" type="ORF">LTS18_003369</name>
</gene>
<accession>A0ACC3DTM4</accession>
<organism evidence="1 2">
    <name type="scientific">Coniosporium uncinatum</name>
    <dbReference type="NCBI Taxonomy" id="93489"/>
    <lineage>
        <taxon>Eukaryota</taxon>
        <taxon>Fungi</taxon>
        <taxon>Dikarya</taxon>
        <taxon>Ascomycota</taxon>
        <taxon>Pezizomycotina</taxon>
        <taxon>Dothideomycetes</taxon>
        <taxon>Dothideomycetes incertae sedis</taxon>
        <taxon>Coniosporium</taxon>
    </lineage>
</organism>
<reference evidence="1" key="1">
    <citation type="submission" date="2024-09" db="EMBL/GenBank/DDBJ databases">
        <title>Black Yeasts Isolated from many extreme environments.</title>
        <authorList>
            <person name="Coleine C."/>
            <person name="Stajich J.E."/>
            <person name="Selbmann L."/>
        </authorList>
    </citation>
    <scope>NUCLEOTIDE SEQUENCE</scope>
    <source>
        <strain evidence="1">CCFEE 5737</strain>
    </source>
</reference>
<protein>
    <submittedName>
        <fullName evidence="1">Uncharacterized protein</fullName>
    </submittedName>
</protein>
<dbReference type="EMBL" id="JAWDJW010000797">
    <property type="protein sequence ID" value="KAK3080006.1"/>
    <property type="molecule type" value="Genomic_DNA"/>
</dbReference>
<dbReference type="Proteomes" id="UP001186974">
    <property type="component" value="Unassembled WGS sequence"/>
</dbReference>
<evidence type="ECO:0000313" key="2">
    <source>
        <dbReference type="Proteomes" id="UP001186974"/>
    </source>
</evidence>
<proteinExistence type="predicted"/>
<name>A0ACC3DTM4_9PEZI</name>
<keyword evidence="2" id="KW-1185">Reference proteome</keyword>
<evidence type="ECO:0000313" key="1">
    <source>
        <dbReference type="EMBL" id="KAK3080006.1"/>
    </source>
</evidence>